<dbReference type="OrthoDB" id="444127at2759"/>
<dbReference type="CDD" id="cd03109">
    <property type="entry name" value="DTBS"/>
    <property type="match status" value="1"/>
</dbReference>
<evidence type="ECO:0000256" key="1">
    <source>
        <dbReference type="ARBA" id="ARBA00022962"/>
    </source>
</evidence>
<dbReference type="Gene3D" id="3.40.50.300">
    <property type="entry name" value="P-loop containing nucleotide triphosphate hydrolases"/>
    <property type="match status" value="1"/>
</dbReference>
<gene>
    <name evidence="2" type="ORF">SEMRO_1553_G281960.1</name>
</gene>
<dbReference type="PANTHER" id="PTHR21343">
    <property type="entry name" value="DETHIOBIOTIN SYNTHETASE"/>
    <property type="match status" value="1"/>
</dbReference>
<dbReference type="EMBL" id="CAICTM010001551">
    <property type="protein sequence ID" value="CAB9524568.1"/>
    <property type="molecule type" value="Genomic_DNA"/>
</dbReference>
<dbReference type="InterPro" id="IPR027417">
    <property type="entry name" value="P-loop_NTPase"/>
</dbReference>
<dbReference type="AlphaFoldDB" id="A0A9N8EPT9"/>
<dbReference type="PANTHER" id="PTHR21343:SF8">
    <property type="entry name" value="DRTGG DOMAIN-CONTAINING PROTEIN"/>
    <property type="match status" value="1"/>
</dbReference>
<reference evidence="2" key="1">
    <citation type="submission" date="2020-06" db="EMBL/GenBank/DDBJ databases">
        <authorList>
            <consortium name="Plant Systems Biology data submission"/>
        </authorList>
    </citation>
    <scope>NUCLEOTIDE SEQUENCE</scope>
    <source>
        <strain evidence="2">D6</strain>
    </source>
</reference>
<evidence type="ECO:0000313" key="2">
    <source>
        <dbReference type="EMBL" id="CAB9524568.1"/>
    </source>
</evidence>
<dbReference type="SUPFAM" id="SSF52540">
    <property type="entry name" value="P-loop containing nucleoside triphosphate hydrolases"/>
    <property type="match status" value="1"/>
</dbReference>
<evidence type="ECO:0000313" key="3">
    <source>
        <dbReference type="Proteomes" id="UP001153069"/>
    </source>
</evidence>
<accession>A0A9N8EPT9</accession>
<sequence length="426" mass="47651">MKNLRIVSSSLRPRQAYRRPFSSVAAAVEDPPNKSPIYVAATRQHVGKTTTSLAIMSGLQKRFDRVGFIKPVGQVCLTVQDEWGNDIDVDKDVVVVRNHFGLDHCPYQHMSPVRIPPGYTRDYVDGHITSSSQHEDILESFEVIDSVSDVTLCEGTGHCAVGSIVGASNARVASWIGGKMILVANGGLGSTFDELELNRVLCDYHNVEVAGVIVNKVQHDKYEQTQYYIEKALETNWGIPLLGCIPDRPFLGCPALVDLERLFEGSFLLATKECQKLKHYSVRDINLVATSLAVFLRNLRSNQDRTLYLCHSSRVDIMLGFLMEYQRTKALGKPWEAALVVCGREEYELPDNVMDMYLKCEAPPMLVCREGTKATMERIMAYTPKHNNEDTHRLEIAVNHYEPFIDFDLLLERTGNAIPAAKSASA</sequence>
<organism evidence="2 3">
    <name type="scientific">Seminavis robusta</name>
    <dbReference type="NCBI Taxonomy" id="568900"/>
    <lineage>
        <taxon>Eukaryota</taxon>
        <taxon>Sar</taxon>
        <taxon>Stramenopiles</taxon>
        <taxon>Ochrophyta</taxon>
        <taxon>Bacillariophyta</taxon>
        <taxon>Bacillariophyceae</taxon>
        <taxon>Bacillariophycidae</taxon>
        <taxon>Naviculales</taxon>
        <taxon>Naviculaceae</taxon>
        <taxon>Seminavis</taxon>
    </lineage>
</organism>
<dbReference type="Proteomes" id="UP001153069">
    <property type="component" value="Unassembled WGS sequence"/>
</dbReference>
<proteinExistence type="predicted"/>
<comment type="caution">
    <text evidence="2">The sequence shown here is derived from an EMBL/GenBank/DDBJ whole genome shotgun (WGS) entry which is preliminary data.</text>
</comment>
<dbReference type="Pfam" id="PF13500">
    <property type="entry name" value="AAA_26"/>
    <property type="match status" value="1"/>
</dbReference>
<dbReference type="InterPro" id="IPR028979">
    <property type="entry name" value="Ser_kin/Pase_Hpr-like_N_sf"/>
</dbReference>
<keyword evidence="1" id="KW-0315">Glutamine amidotransferase</keyword>
<keyword evidence="3" id="KW-1185">Reference proteome</keyword>
<protein>
    <submittedName>
        <fullName evidence="2">Involved in acetate metabolism By similarity</fullName>
    </submittedName>
</protein>
<name>A0A9N8EPT9_9STRA</name>
<dbReference type="Gene3D" id="3.40.1390.20">
    <property type="entry name" value="HprK N-terminal domain-like"/>
    <property type="match status" value="1"/>
</dbReference>